<dbReference type="InterPro" id="IPR029063">
    <property type="entry name" value="SAM-dependent_MTases_sf"/>
</dbReference>
<organism evidence="2 3">
    <name type="scientific">Candidatus Zambryskibacteria bacterium CG10_big_fil_rev_8_21_14_0_10_34_34</name>
    <dbReference type="NCBI Taxonomy" id="1975114"/>
    <lineage>
        <taxon>Bacteria</taxon>
        <taxon>Candidatus Zambryskiibacteriota</taxon>
    </lineage>
</organism>
<evidence type="ECO:0000313" key="3">
    <source>
        <dbReference type="Proteomes" id="UP000230828"/>
    </source>
</evidence>
<dbReference type="InterPro" id="IPR013216">
    <property type="entry name" value="Methyltransf_11"/>
</dbReference>
<name>A0A2H0R0J2_9BACT</name>
<dbReference type="SUPFAM" id="SSF53335">
    <property type="entry name" value="S-adenosyl-L-methionine-dependent methyltransferases"/>
    <property type="match status" value="1"/>
</dbReference>
<dbReference type="Proteomes" id="UP000230828">
    <property type="component" value="Unassembled WGS sequence"/>
</dbReference>
<dbReference type="Gene3D" id="3.40.50.150">
    <property type="entry name" value="Vaccinia Virus protein VP39"/>
    <property type="match status" value="1"/>
</dbReference>
<sequence length="251" mass="29571">MKNNLNSETNIIEEIKNKINKIQLINPDLFDNINNSILQINKELNSIISFEENKSSSIKKLKKFDGIKKLQIGGGSRNLDGYINLDIFQPTDIVWDIRSGLPFQDNRFEEIFCEHFFEHLDFPKSAILFLNEAFRTIKKGGLLKIVVPDCGKSLKEYNLNNKKYFNAIKKICFSKRLSTMEINSNLDVINYLFRDQFDNPKYTVHWWGYDNKNLTQMLKNSGFNLVKKWKFDKIICNPKRKYYSLYLIAKK</sequence>
<feature type="domain" description="Methyltransferase type 11" evidence="1">
    <location>
        <begin position="96"/>
        <end position="143"/>
    </location>
</feature>
<dbReference type="EMBL" id="PCXM01000031">
    <property type="protein sequence ID" value="PIR40042.1"/>
    <property type="molecule type" value="Genomic_DNA"/>
</dbReference>
<proteinExistence type="predicted"/>
<dbReference type="GO" id="GO:0008757">
    <property type="term" value="F:S-adenosylmethionine-dependent methyltransferase activity"/>
    <property type="evidence" value="ECO:0007669"/>
    <property type="project" value="InterPro"/>
</dbReference>
<dbReference type="AlphaFoldDB" id="A0A2H0R0J2"/>
<reference evidence="2 3" key="1">
    <citation type="submission" date="2017-09" db="EMBL/GenBank/DDBJ databases">
        <title>Depth-based differentiation of microbial function through sediment-hosted aquifers and enrichment of novel symbionts in the deep terrestrial subsurface.</title>
        <authorList>
            <person name="Probst A.J."/>
            <person name="Ladd B."/>
            <person name="Jarett J.K."/>
            <person name="Geller-Mcgrath D.E."/>
            <person name="Sieber C.M."/>
            <person name="Emerson J.B."/>
            <person name="Anantharaman K."/>
            <person name="Thomas B.C."/>
            <person name="Malmstrom R."/>
            <person name="Stieglmeier M."/>
            <person name="Klingl A."/>
            <person name="Woyke T."/>
            <person name="Ryan C.M."/>
            <person name="Banfield J.F."/>
        </authorList>
    </citation>
    <scope>NUCLEOTIDE SEQUENCE [LARGE SCALE GENOMIC DNA]</scope>
    <source>
        <strain evidence="2">CG10_big_fil_rev_8_21_14_0_10_34_34</strain>
    </source>
</reference>
<dbReference type="Pfam" id="PF08241">
    <property type="entry name" value="Methyltransf_11"/>
    <property type="match status" value="1"/>
</dbReference>
<accession>A0A2H0R0J2</accession>
<keyword evidence="2" id="KW-0808">Transferase</keyword>
<evidence type="ECO:0000313" key="2">
    <source>
        <dbReference type="EMBL" id="PIR40042.1"/>
    </source>
</evidence>
<comment type="caution">
    <text evidence="2">The sequence shown here is derived from an EMBL/GenBank/DDBJ whole genome shotgun (WGS) entry which is preliminary data.</text>
</comment>
<protein>
    <submittedName>
        <fullName evidence="2">Glycosyltransferase</fullName>
    </submittedName>
</protein>
<gene>
    <name evidence="2" type="ORF">COV33_01715</name>
</gene>
<evidence type="ECO:0000259" key="1">
    <source>
        <dbReference type="Pfam" id="PF08241"/>
    </source>
</evidence>